<dbReference type="EMBL" id="CAJPEX010000574">
    <property type="protein sequence ID" value="CAG0916346.1"/>
    <property type="molecule type" value="Genomic_DNA"/>
</dbReference>
<reference evidence="5" key="1">
    <citation type="submission" date="2020-11" db="EMBL/GenBank/DDBJ databases">
        <authorList>
            <person name="Tran Van P."/>
        </authorList>
    </citation>
    <scope>NUCLEOTIDE SEQUENCE</scope>
</reference>
<sequence length="485" mass="53919">MPNVGEDKWSPGGGGGGNGAGGGGEADDDDDDDGDLIEEMSHKSSSSGGGGGGGGDGRRLLVSSFRRPQRVSCTNNSISSSTGGVGTRAAAAAAAAAASSYLEPTQAAASSSSLSKALSELTADLAEEHSTSTLAAEKLEAETAERMRLQQELGRLQRMLAKHEEDVEQLINVKKNLEKRLHDAQEEAEEQRQVVSQWKRKVTRLQGELADLKHLHEDQTGRNNILEKRQRKFDAELLSAQDEGKAERREKERVQRERDLALGDKYSLEQALQSVRLELEVKEERVLALMKELDDISASSAGDNELTALKRLKHDLELRVKEQDEEMDDMSGQLQMCEAAKTRLEMSLEQIRKEHRKEIAQLTDEMEEIRANAQKKINFLIYYNYFLFLLSSNPSSSSSALEAQLETEHDERTMLVREKHELERKLTELHTSGLASKADMSKVQALKRELKKTRALLHDAQAALDRAQKDNNPSRIIIRQLKNQV</sequence>
<dbReference type="PANTHER" id="PTHR45615">
    <property type="entry name" value="MYOSIN HEAVY CHAIN, NON-MUSCLE"/>
    <property type="match status" value="1"/>
</dbReference>
<gene>
    <name evidence="5" type="ORF">NMOB1V02_LOCUS3970</name>
</gene>
<dbReference type="Proteomes" id="UP000678499">
    <property type="component" value="Unassembled WGS sequence"/>
</dbReference>
<evidence type="ECO:0000256" key="1">
    <source>
        <dbReference type="ARBA" id="ARBA00023054"/>
    </source>
</evidence>
<dbReference type="SUPFAM" id="SSF90257">
    <property type="entry name" value="Myosin rod fragments"/>
    <property type="match status" value="1"/>
</dbReference>
<protein>
    <recommendedName>
        <fullName evidence="4">Myosin tail domain-containing protein</fullName>
    </recommendedName>
</protein>
<dbReference type="OrthoDB" id="2914378at2759"/>
<feature type="region of interest" description="Disordered" evidence="3">
    <location>
        <begin position="1"/>
        <end position="86"/>
    </location>
</feature>
<evidence type="ECO:0000256" key="2">
    <source>
        <dbReference type="SAM" id="Coils"/>
    </source>
</evidence>
<feature type="coiled-coil region" evidence="2">
    <location>
        <begin position="139"/>
        <end position="372"/>
    </location>
</feature>
<dbReference type="GO" id="GO:0051015">
    <property type="term" value="F:actin filament binding"/>
    <property type="evidence" value="ECO:0007669"/>
    <property type="project" value="TreeGrafter"/>
</dbReference>
<evidence type="ECO:0000313" key="5">
    <source>
        <dbReference type="EMBL" id="CAD7276194.1"/>
    </source>
</evidence>
<evidence type="ECO:0000259" key="4">
    <source>
        <dbReference type="Pfam" id="PF01576"/>
    </source>
</evidence>
<accession>A0A7R9BJG9</accession>
<dbReference type="PANTHER" id="PTHR45615:SF36">
    <property type="entry name" value="MYOSIN HEAVY CHAIN-LIKE, ISOFORM B-RELATED"/>
    <property type="match status" value="1"/>
</dbReference>
<evidence type="ECO:0000313" key="6">
    <source>
        <dbReference type="Proteomes" id="UP000678499"/>
    </source>
</evidence>
<dbReference type="GO" id="GO:0032982">
    <property type="term" value="C:myosin filament"/>
    <property type="evidence" value="ECO:0007669"/>
    <property type="project" value="TreeGrafter"/>
</dbReference>
<keyword evidence="6" id="KW-1185">Reference proteome</keyword>
<feature type="domain" description="Myosin tail" evidence="4">
    <location>
        <begin position="103"/>
        <end position="377"/>
    </location>
</feature>
<dbReference type="AlphaFoldDB" id="A0A7R9BJG9"/>
<name>A0A7R9BJG9_9CRUS</name>
<dbReference type="InterPro" id="IPR002928">
    <property type="entry name" value="Myosin_tail"/>
</dbReference>
<feature type="compositionally biased region" description="Acidic residues" evidence="3">
    <location>
        <begin position="25"/>
        <end position="38"/>
    </location>
</feature>
<dbReference type="GO" id="GO:0016460">
    <property type="term" value="C:myosin II complex"/>
    <property type="evidence" value="ECO:0007669"/>
    <property type="project" value="TreeGrafter"/>
</dbReference>
<dbReference type="Gene3D" id="1.20.5.340">
    <property type="match status" value="1"/>
</dbReference>
<dbReference type="Pfam" id="PF01576">
    <property type="entry name" value="Myosin_tail_1"/>
    <property type="match status" value="1"/>
</dbReference>
<feature type="coiled-coil region" evidence="2">
    <location>
        <begin position="405"/>
        <end position="470"/>
    </location>
</feature>
<keyword evidence="1 2" id="KW-0175">Coiled coil</keyword>
<feature type="compositionally biased region" description="Gly residues" evidence="3">
    <location>
        <begin position="11"/>
        <end position="24"/>
    </location>
</feature>
<feature type="compositionally biased region" description="Polar residues" evidence="3">
    <location>
        <begin position="71"/>
        <end position="82"/>
    </location>
</feature>
<evidence type="ECO:0000256" key="3">
    <source>
        <dbReference type="SAM" id="MobiDB-lite"/>
    </source>
</evidence>
<dbReference type="GO" id="GO:0031032">
    <property type="term" value="P:actomyosin structure organization"/>
    <property type="evidence" value="ECO:0007669"/>
    <property type="project" value="TreeGrafter"/>
</dbReference>
<dbReference type="EMBL" id="OA882611">
    <property type="protein sequence ID" value="CAD7276194.1"/>
    <property type="molecule type" value="Genomic_DNA"/>
</dbReference>
<proteinExistence type="predicted"/>
<dbReference type="GO" id="GO:0005737">
    <property type="term" value="C:cytoplasm"/>
    <property type="evidence" value="ECO:0007669"/>
    <property type="project" value="TreeGrafter"/>
</dbReference>
<organism evidence="5">
    <name type="scientific">Notodromas monacha</name>
    <dbReference type="NCBI Taxonomy" id="399045"/>
    <lineage>
        <taxon>Eukaryota</taxon>
        <taxon>Metazoa</taxon>
        <taxon>Ecdysozoa</taxon>
        <taxon>Arthropoda</taxon>
        <taxon>Crustacea</taxon>
        <taxon>Oligostraca</taxon>
        <taxon>Ostracoda</taxon>
        <taxon>Podocopa</taxon>
        <taxon>Podocopida</taxon>
        <taxon>Cypridocopina</taxon>
        <taxon>Cypridoidea</taxon>
        <taxon>Cyprididae</taxon>
        <taxon>Notodromas</taxon>
    </lineage>
</organism>